<proteinExistence type="predicted"/>
<organism evidence="1 2">
    <name type="scientific">Qipengyuania qiaonensis</name>
    <dbReference type="NCBI Taxonomy" id="2867240"/>
    <lineage>
        <taxon>Bacteria</taxon>
        <taxon>Pseudomonadati</taxon>
        <taxon>Pseudomonadota</taxon>
        <taxon>Alphaproteobacteria</taxon>
        <taxon>Sphingomonadales</taxon>
        <taxon>Erythrobacteraceae</taxon>
        <taxon>Qipengyuania</taxon>
    </lineage>
</organism>
<reference evidence="1 2" key="1">
    <citation type="submission" date="2021-08" db="EMBL/GenBank/DDBJ databases">
        <title>Comparative Genomics Analysis of the Genus Qipengyuania Reveals Extensive Genetic Diversity and Metabolic Versatility, Including the Description of Fifteen Novel Species.</title>
        <authorList>
            <person name="Liu Y."/>
        </authorList>
    </citation>
    <scope>NUCLEOTIDE SEQUENCE [LARGE SCALE GENOMIC DNA]</scope>
    <source>
        <strain evidence="1 2">6D47A</strain>
    </source>
</reference>
<comment type="caution">
    <text evidence="1">The sequence shown here is derived from an EMBL/GenBank/DDBJ whole genome shotgun (WGS) entry which is preliminary data.</text>
</comment>
<keyword evidence="2" id="KW-1185">Reference proteome</keyword>
<gene>
    <name evidence="1" type="ORF">K3174_05790</name>
</gene>
<dbReference type="Proteomes" id="UP000755104">
    <property type="component" value="Unassembled WGS sequence"/>
</dbReference>
<sequence length="292" mass="31949">MATWTDEDIYRLDLELAKKGVAQHARAHHVAMEILGPEYVIGVGGNPQVDEVLANYARLFPGAEKTWPGMGTGLVASVDQVRKVTVPVVFGTCTVSIHEGLGFSSHAEFANWCRQDQDIALKSAFSFADIFDLTYGRDEVTHSSPDAIEMWTLALSHLEVTTNSIIGGFDLAALTQSICMTVELSLKAALAHLGVTEKELKAIGHNNVESAKLLASLKPHRDDPLIEQLVAKLPPYVGSRYKRADLTRLAMIDLALASQFIASSTLRRLTDRDFAAMIETEDGPDARSRLFD</sequence>
<dbReference type="RefSeq" id="WP_221556708.1">
    <property type="nucleotide sequence ID" value="NZ_JAIGNO010000003.1"/>
</dbReference>
<accession>A0ABS7J3X7</accession>
<dbReference type="EMBL" id="JAIGNO010000003">
    <property type="protein sequence ID" value="MBX7482034.1"/>
    <property type="molecule type" value="Genomic_DNA"/>
</dbReference>
<protein>
    <submittedName>
        <fullName evidence="1">Uncharacterized protein</fullName>
    </submittedName>
</protein>
<evidence type="ECO:0000313" key="2">
    <source>
        <dbReference type="Proteomes" id="UP000755104"/>
    </source>
</evidence>
<evidence type="ECO:0000313" key="1">
    <source>
        <dbReference type="EMBL" id="MBX7482034.1"/>
    </source>
</evidence>
<name>A0ABS7J3X7_9SPHN</name>